<dbReference type="Gene3D" id="3.40.50.720">
    <property type="entry name" value="NAD(P)-binding Rossmann-like Domain"/>
    <property type="match status" value="1"/>
</dbReference>
<keyword evidence="2" id="KW-0521">NADP</keyword>
<evidence type="ECO:0000256" key="1">
    <source>
        <dbReference type="ARBA" id="ARBA00006484"/>
    </source>
</evidence>
<evidence type="ECO:0000256" key="2">
    <source>
        <dbReference type="ARBA" id="ARBA00022857"/>
    </source>
</evidence>
<name>A0ABR3XKF7_9EURO</name>
<dbReference type="PRINTS" id="PR00081">
    <property type="entry name" value="GDHRDH"/>
</dbReference>
<gene>
    <name evidence="4" type="ORF">Plec18167_005396</name>
</gene>
<dbReference type="PANTHER" id="PTHR24320">
    <property type="entry name" value="RETINOL DEHYDROGENASE"/>
    <property type="match status" value="1"/>
</dbReference>
<dbReference type="Proteomes" id="UP001583193">
    <property type="component" value="Unassembled WGS sequence"/>
</dbReference>
<comment type="similarity">
    <text evidence="1">Belongs to the short-chain dehydrogenases/reductases (SDR) family.</text>
</comment>
<protein>
    <submittedName>
        <fullName evidence="4">Uncharacterized protein</fullName>
    </submittedName>
</protein>
<dbReference type="SUPFAM" id="SSF51735">
    <property type="entry name" value="NAD(P)-binding Rossmann-fold domains"/>
    <property type="match status" value="1"/>
</dbReference>
<evidence type="ECO:0000313" key="4">
    <source>
        <dbReference type="EMBL" id="KAL1876133.1"/>
    </source>
</evidence>
<keyword evidence="3" id="KW-0560">Oxidoreductase</keyword>
<accession>A0ABR3XKF7</accession>
<dbReference type="EMBL" id="JAVDPF010000016">
    <property type="protein sequence ID" value="KAL1876133.1"/>
    <property type="molecule type" value="Genomic_DNA"/>
</dbReference>
<organism evidence="4 5">
    <name type="scientific">Paecilomyces lecythidis</name>
    <dbReference type="NCBI Taxonomy" id="3004212"/>
    <lineage>
        <taxon>Eukaryota</taxon>
        <taxon>Fungi</taxon>
        <taxon>Dikarya</taxon>
        <taxon>Ascomycota</taxon>
        <taxon>Pezizomycotina</taxon>
        <taxon>Eurotiomycetes</taxon>
        <taxon>Eurotiomycetidae</taxon>
        <taxon>Eurotiales</taxon>
        <taxon>Thermoascaceae</taxon>
        <taxon>Paecilomyces</taxon>
    </lineage>
</organism>
<dbReference type="InterPro" id="IPR002347">
    <property type="entry name" value="SDR_fam"/>
</dbReference>
<evidence type="ECO:0000313" key="5">
    <source>
        <dbReference type="Proteomes" id="UP001583193"/>
    </source>
</evidence>
<dbReference type="PANTHER" id="PTHR24320:SF283">
    <property type="entry name" value="RETINOL DEHYDROGENASE 11"/>
    <property type="match status" value="1"/>
</dbReference>
<evidence type="ECO:0000256" key="3">
    <source>
        <dbReference type="ARBA" id="ARBA00023002"/>
    </source>
</evidence>
<proteinExistence type="inferred from homology"/>
<comment type="caution">
    <text evidence="4">The sequence shown here is derived from an EMBL/GenBank/DDBJ whole genome shotgun (WGS) entry which is preliminary data.</text>
</comment>
<reference evidence="4 5" key="1">
    <citation type="journal article" date="2024" name="IMA Fungus">
        <title>IMA Genome - F19 : A genome assembly and annotation guide to empower mycologists, including annotated draft genome sequences of Ceratocystis pirilliformis, Diaporthe australafricana, Fusarium ophioides, Paecilomyces lecythidis, and Sporothrix stenoceras.</title>
        <authorList>
            <person name="Aylward J."/>
            <person name="Wilson A.M."/>
            <person name="Visagie C.M."/>
            <person name="Spraker J."/>
            <person name="Barnes I."/>
            <person name="Buitendag C."/>
            <person name="Ceriani C."/>
            <person name="Del Mar Angel L."/>
            <person name="du Plessis D."/>
            <person name="Fuchs T."/>
            <person name="Gasser K."/>
            <person name="Kramer D."/>
            <person name="Li W."/>
            <person name="Munsamy K."/>
            <person name="Piso A."/>
            <person name="Price J.L."/>
            <person name="Sonnekus B."/>
            <person name="Thomas C."/>
            <person name="van der Nest A."/>
            <person name="van Dijk A."/>
            <person name="van Heerden A."/>
            <person name="van Vuuren N."/>
            <person name="Yilmaz N."/>
            <person name="Duong T.A."/>
            <person name="van der Merwe N.A."/>
            <person name="Wingfield M.J."/>
            <person name="Wingfield B.D."/>
        </authorList>
    </citation>
    <scope>NUCLEOTIDE SEQUENCE [LARGE SCALE GENOMIC DNA]</scope>
    <source>
        <strain evidence="4 5">CMW 18167</strain>
    </source>
</reference>
<dbReference type="Pfam" id="PF00106">
    <property type="entry name" value="adh_short"/>
    <property type="match status" value="1"/>
</dbReference>
<dbReference type="InterPro" id="IPR036291">
    <property type="entry name" value="NAD(P)-bd_dom_sf"/>
</dbReference>
<sequence length="359" mass="39347">MPATTHPEYNHATEAKQVAKDFSHIITGKTVVITGVNRGGIGFSTAEAFASQAPAHLIVTGRTPSKLKESIDALKVQFPDVDYRSLHIDLSSQNSVRSASAELLSWTDIPTVDFLVNSAGVSLFPERTLSVDGIEITFATNHIGHFLFTNLIMPKIIKAAEKNPKGSTRIINVSSGSPMFARMRWSDMNFEKKSKDLPEEERPLPAIHKIWGVENTQDMAYIPLEAYNVSKVANVLFSIDLNKRLYEKHGILSLAVHPGVIATELGRNAAPEITTRIQTMKEEGLYTLKSAGAGASTSLVAALDPELGVGETRNGKENYGVFLADCQINEQAQPLAVSSREAEKLWDLSQDLVKQSFDW</sequence>
<keyword evidence="5" id="KW-1185">Reference proteome</keyword>